<keyword evidence="1" id="KW-0547">Nucleotide-binding</keyword>
<gene>
    <name evidence="3" type="ORF">PNBC_12745</name>
</gene>
<evidence type="ECO:0000313" key="4">
    <source>
        <dbReference type="Proteomes" id="UP000077134"/>
    </source>
</evidence>
<accession>A0A167DX90</accession>
<dbReference type="GO" id="GO:0005524">
    <property type="term" value="F:ATP binding"/>
    <property type="evidence" value="ECO:0007669"/>
    <property type="project" value="UniProtKB-UniRule"/>
</dbReference>
<dbReference type="InterPro" id="IPR008266">
    <property type="entry name" value="Tyr_kinase_AS"/>
</dbReference>
<keyword evidence="1" id="KW-0067">ATP-binding</keyword>
<sequence>MITPSDNTSLYEDLYDGIFNENLKYVFTRLHTELNDLLQYMNARNTPGVGGHYNAVPSRKLSELIDIYRQLRAQLSNSSYRFIIDPHYEDILERCRRFLRESNGSPIPEDFPRIDIIEYTPAFILQDVTDVKRSQTVDSFTLKSIGGGSYATVYKFKDKHYNRHFALKKAKKDLTDKELQRFKNEYLELRKLNSPYIVEVNNYNEEKSEYTMEFVDSTLEKYILKNNTKLSMAQRIALISQLFKAFSYIHGTGILHRDISYQNILVKIYDDGSNIIKVSDFGLVKLRESSLTSNGSSIKGTLNDPALNIVGFNNYETRHEVYALAQVVNFILSGRKLGIYDKTESIKKFIIKGLSPDIEVRFSNMKEMSQAFQKLKSELLSIEEESKD</sequence>
<dbReference type="SUPFAM" id="SSF56112">
    <property type="entry name" value="Protein kinase-like (PK-like)"/>
    <property type="match status" value="1"/>
</dbReference>
<keyword evidence="4" id="KW-1185">Reference proteome</keyword>
<evidence type="ECO:0000313" key="3">
    <source>
        <dbReference type="EMBL" id="OAB74885.1"/>
    </source>
</evidence>
<dbReference type="InterPro" id="IPR000719">
    <property type="entry name" value="Prot_kinase_dom"/>
</dbReference>
<dbReference type="PANTHER" id="PTHR44167:SF24">
    <property type="entry name" value="SERINE_THREONINE-PROTEIN KINASE CHK2"/>
    <property type="match status" value="1"/>
</dbReference>
<proteinExistence type="predicted"/>
<dbReference type="PROSITE" id="PS00109">
    <property type="entry name" value="PROTEIN_KINASE_TYR"/>
    <property type="match status" value="1"/>
</dbReference>
<evidence type="ECO:0000259" key="2">
    <source>
        <dbReference type="PROSITE" id="PS50011"/>
    </source>
</evidence>
<dbReference type="InterPro" id="IPR011009">
    <property type="entry name" value="Kinase-like_dom_sf"/>
</dbReference>
<dbReference type="Proteomes" id="UP000077134">
    <property type="component" value="Unassembled WGS sequence"/>
</dbReference>
<dbReference type="Gene3D" id="1.10.510.10">
    <property type="entry name" value="Transferase(Phosphotransferase) domain 1"/>
    <property type="match status" value="1"/>
</dbReference>
<dbReference type="AlphaFoldDB" id="A0A167DX90"/>
<dbReference type="PANTHER" id="PTHR44167">
    <property type="entry name" value="OVARIAN-SPECIFIC SERINE/THREONINE-PROTEIN KINASE LOK-RELATED"/>
    <property type="match status" value="1"/>
</dbReference>
<feature type="domain" description="Protein kinase" evidence="2">
    <location>
        <begin position="139"/>
        <end position="388"/>
    </location>
</feature>
<feature type="binding site" evidence="1">
    <location>
        <position position="168"/>
    </location>
    <ligand>
        <name>ATP</name>
        <dbReference type="ChEBI" id="CHEBI:30616"/>
    </ligand>
</feature>
<dbReference type="PROSITE" id="PS50011">
    <property type="entry name" value="PROTEIN_KINASE_DOM"/>
    <property type="match status" value="1"/>
</dbReference>
<dbReference type="STRING" id="1763538.LPB68_01210"/>
<dbReference type="EMBL" id="LSFN01000014">
    <property type="protein sequence ID" value="OAB74885.1"/>
    <property type="molecule type" value="Genomic_DNA"/>
</dbReference>
<comment type="caution">
    <text evidence="3">The sequence shown here is derived from an EMBL/GenBank/DDBJ whole genome shotgun (WGS) entry which is preliminary data.</text>
</comment>
<dbReference type="InterPro" id="IPR017441">
    <property type="entry name" value="Protein_kinase_ATP_BS"/>
</dbReference>
<protein>
    <recommendedName>
        <fullName evidence="2">Protein kinase domain-containing protein</fullName>
    </recommendedName>
</protein>
<dbReference type="PROSITE" id="PS00107">
    <property type="entry name" value="PROTEIN_KINASE_ATP"/>
    <property type="match status" value="1"/>
</dbReference>
<reference evidence="3 4" key="1">
    <citation type="submission" date="2016-02" db="EMBL/GenBank/DDBJ databases">
        <title>Paenibacillus sp. LPB0068, isolated from Crassostrea gigas.</title>
        <authorList>
            <person name="Shin S.-K."/>
            <person name="Yi H."/>
        </authorList>
    </citation>
    <scope>NUCLEOTIDE SEQUENCE [LARGE SCALE GENOMIC DNA]</scope>
    <source>
        <strain evidence="3 4">LPB0068</strain>
    </source>
</reference>
<dbReference type="GO" id="GO:0004672">
    <property type="term" value="F:protein kinase activity"/>
    <property type="evidence" value="ECO:0007669"/>
    <property type="project" value="InterPro"/>
</dbReference>
<evidence type="ECO:0000256" key="1">
    <source>
        <dbReference type="PROSITE-ProRule" id="PRU10141"/>
    </source>
</evidence>
<dbReference type="Pfam" id="PF00069">
    <property type="entry name" value="Pkinase"/>
    <property type="match status" value="1"/>
</dbReference>
<organism evidence="3 4">
    <name type="scientific">Paenibacillus crassostreae</name>
    <dbReference type="NCBI Taxonomy" id="1763538"/>
    <lineage>
        <taxon>Bacteria</taxon>
        <taxon>Bacillati</taxon>
        <taxon>Bacillota</taxon>
        <taxon>Bacilli</taxon>
        <taxon>Bacillales</taxon>
        <taxon>Paenibacillaceae</taxon>
        <taxon>Paenibacillus</taxon>
    </lineage>
</organism>
<name>A0A167DX90_9BACL</name>